<dbReference type="Pfam" id="PF00881">
    <property type="entry name" value="Nitroreductase"/>
    <property type="match status" value="1"/>
</dbReference>
<dbReference type="Gene3D" id="3.40.109.10">
    <property type="entry name" value="NADH Oxidase"/>
    <property type="match status" value="1"/>
</dbReference>
<evidence type="ECO:0000256" key="3">
    <source>
        <dbReference type="ARBA" id="ARBA00022643"/>
    </source>
</evidence>
<evidence type="ECO:0000256" key="2">
    <source>
        <dbReference type="ARBA" id="ARBA00022630"/>
    </source>
</evidence>
<dbReference type="InterPro" id="IPR029479">
    <property type="entry name" value="Nitroreductase"/>
</dbReference>
<dbReference type="PANTHER" id="PTHR43425">
    <property type="entry name" value="OXYGEN-INSENSITIVE NADPH NITROREDUCTASE"/>
    <property type="match status" value="1"/>
</dbReference>
<feature type="domain" description="Nitroreductase" evidence="6">
    <location>
        <begin position="36"/>
        <end position="189"/>
    </location>
</feature>
<evidence type="ECO:0000256" key="4">
    <source>
        <dbReference type="ARBA" id="ARBA00023002"/>
    </source>
</evidence>
<accession>A0A401V3P9</accession>
<dbReference type="RefSeq" id="WP_124344085.1">
    <property type="nucleotide sequence ID" value="NZ_BHYL01000305.1"/>
</dbReference>
<comment type="caution">
    <text evidence="7">The sequence shown here is derived from an EMBL/GenBank/DDBJ whole genome shotgun (WGS) entry which is preliminary data.</text>
</comment>
<dbReference type="SUPFAM" id="SSF55469">
    <property type="entry name" value="FMN-dependent nitroreductase-like"/>
    <property type="match status" value="1"/>
</dbReference>
<protein>
    <submittedName>
        <fullName evidence="7">NADPH-dependent oxidoreductase</fullName>
    </submittedName>
</protein>
<name>A0A401V3P9_9CELL</name>
<evidence type="ECO:0000259" key="6">
    <source>
        <dbReference type="Pfam" id="PF00881"/>
    </source>
</evidence>
<keyword evidence="5" id="KW-0521">NADP</keyword>
<dbReference type="EMBL" id="BHYL01000305">
    <property type="protein sequence ID" value="GCD21560.1"/>
    <property type="molecule type" value="Genomic_DNA"/>
</dbReference>
<keyword evidence="2 5" id="KW-0285">Flavoprotein</keyword>
<dbReference type="OrthoDB" id="3181400at2"/>
<dbReference type="GO" id="GO:0016491">
    <property type="term" value="F:oxidoreductase activity"/>
    <property type="evidence" value="ECO:0007669"/>
    <property type="project" value="UniProtKB-UniRule"/>
</dbReference>
<dbReference type="PIRSF" id="PIRSF005426">
    <property type="entry name" value="Frp"/>
    <property type="match status" value="1"/>
</dbReference>
<evidence type="ECO:0000313" key="7">
    <source>
        <dbReference type="EMBL" id="GCD21560.1"/>
    </source>
</evidence>
<dbReference type="PANTHER" id="PTHR43425:SF2">
    <property type="entry name" value="OXYGEN-INSENSITIVE NADPH NITROREDUCTASE"/>
    <property type="match status" value="1"/>
</dbReference>
<gene>
    <name evidence="7" type="ORF">CTKZ_31220</name>
</gene>
<keyword evidence="4 5" id="KW-0560">Oxidoreductase</keyword>
<reference evidence="7 8" key="1">
    <citation type="submission" date="2018-11" db="EMBL/GenBank/DDBJ databases">
        <title>Draft genome sequence of Cellulomonas takizawaensis strain TKZ-21.</title>
        <authorList>
            <person name="Yamamura H."/>
            <person name="Hayashi T."/>
            <person name="Hamada M."/>
            <person name="Serisawa Y."/>
            <person name="Matsuyama K."/>
            <person name="Nakagawa Y."/>
            <person name="Otoguro M."/>
            <person name="Yanagida F."/>
            <person name="Hayakawa M."/>
        </authorList>
    </citation>
    <scope>NUCLEOTIDE SEQUENCE [LARGE SCALE GENOMIC DNA]</scope>
    <source>
        <strain evidence="7 8">TKZ-21</strain>
    </source>
</reference>
<evidence type="ECO:0000256" key="1">
    <source>
        <dbReference type="ARBA" id="ARBA00008366"/>
    </source>
</evidence>
<dbReference type="InterPro" id="IPR000415">
    <property type="entry name" value="Nitroreductase-like"/>
</dbReference>
<dbReference type="InterPro" id="IPR016446">
    <property type="entry name" value="Flavin_OxRdtase_Frp"/>
</dbReference>
<proteinExistence type="inferred from homology"/>
<keyword evidence="8" id="KW-1185">Reference proteome</keyword>
<evidence type="ECO:0000256" key="5">
    <source>
        <dbReference type="PIRNR" id="PIRNR005426"/>
    </source>
</evidence>
<dbReference type="Proteomes" id="UP000288246">
    <property type="component" value="Unassembled WGS sequence"/>
</dbReference>
<dbReference type="AlphaFoldDB" id="A0A401V3P9"/>
<evidence type="ECO:0000313" key="8">
    <source>
        <dbReference type="Proteomes" id="UP000288246"/>
    </source>
</evidence>
<keyword evidence="3 5" id="KW-0288">FMN</keyword>
<comment type="similarity">
    <text evidence="1 5">Belongs to the flavin oxidoreductase frp family.</text>
</comment>
<sequence>MSVDVQDTTRLATQRYGGAAPDAVVSTPVVEQQLAHRSVRRYLPDAVDDATLTTLVAAAQSAATSSNLQLWSVVAVRDAAARARLAELAGGQAHVVQAPVLLVWLVDLARAHAVAARHEAPTAGAEYLETAVVGFVDAALAAQNATLAAESLGLGTVYIGALRNHPAEVSALLRLPAHAFPAFGLVVGHPDPAEGSRVKPRLPQSAVLHHETYDERAHDAVDDYERRIGAFYADEGLAHSWVERLLARLSGPHALNGRDRLREHLETRGFPLR</sequence>
<organism evidence="7 8">
    <name type="scientific">Cellulomonas algicola</name>
    <dbReference type="NCBI Taxonomy" id="2071633"/>
    <lineage>
        <taxon>Bacteria</taxon>
        <taxon>Bacillati</taxon>
        <taxon>Actinomycetota</taxon>
        <taxon>Actinomycetes</taxon>
        <taxon>Micrococcales</taxon>
        <taxon>Cellulomonadaceae</taxon>
        <taxon>Cellulomonas</taxon>
    </lineage>
</organism>